<comment type="caution">
    <text evidence="2">The sequence shown here is derived from an EMBL/GenBank/DDBJ whole genome shotgun (WGS) entry which is preliminary data.</text>
</comment>
<dbReference type="EMBL" id="AZMM01000020">
    <property type="protein sequence ID" value="ETJ46005.1"/>
    <property type="molecule type" value="Genomic_DNA"/>
</dbReference>
<accession>W1YW98</accession>
<evidence type="ECO:0000256" key="1">
    <source>
        <dbReference type="SAM" id="MobiDB-lite"/>
    </source>
</evidence>
<evidence type="ECO:0000313" key="2">
    <source>
        <dbReference type="EMBL" id="ETJ46005.1"/>
    </source>
</evidence>
<evidence type="ECO:0008006" key="3">
    <source>
        <dbReference type="Google" id="ProtNLM"/>
    </source>
</evidence>
<feature type="region of interest" description="Disordered" evidence="1">
    <location>
        <begin position="1"/>
        <end position="29"/>
    </location>
</feature>
<organism evidence="2">
    <name type="scientific">human gut metagenome</name>
    <dbReference type="NCBI Taxonomy" id="408170"/>
    <lineage>
        <taxon>unclassified sequences</taxon>
        <taxon>metagenomes</taxon>
        <taxon>organismal metagenomes</taxon>
    </lineage>
</organism>
<proteinExistence type="predicted"/>
<sequence length="29" mass="3598">MTQEERFEQRIAQETAIEPQDWMPDAYRK</sequence>
<protein>
    <recommendedName>
        <fullName evidence="3">1,2-phenylacetyl-CoA epoxidase subunit A</fullName>
    </recommendedName>
</protein>
<dbReference type="Gene3D" id="1.20.1260.10">
    <property type="match status" value="1"/>
</dbReference>
<name>W1YW98_9ZZZZ</name>
<gene>
    <name evidence="2" type="ORF">Q604_UNBC00020G0002</name>
</gene>
<reference evidence="2" key="1">
    <citation type="submission" date="2013-12" db="EMBL/GenBank/DDBJ databases">
        <title>A Varibaculum cambriense genome reconstructed from a premature infant gut community with otherwise low bacterial novelty that shifts toward anaerobic metabolism during the third week of life.</title>
        <authorList>
            <person name="Brown C.T."/>
            <person name="Sharon I."/>
            <person name="Thomas B.C."/>
            <person name="Castelle C.J."/>
            <person name="Morowitz M.J."/>
            <person name="Banfield J.F."/>
        </authorList>
    </citation>
    <scope>NUCLEOTIDE SEQUENCE</scope>
</reference>
<feature type="non-terminal residue" evidence="2">
    <location>
        <position position="29"/>
    </location>
</feature>
<dbReference type="InterPro" id="IPR012347">
    <property type="entry name" value="Ferritin-like"/>
</dbReference>
<dbReference type="AlphaFoldDB" id="W1YW98"/>
<feature type="compositionally biased region" description="Basic and acidic residues" evidence="1">
    <location>
        <begin position="1"/>
        <end position="11"/>
    </location>
</feature>